<evidence type="ECO:0000313" key="2">
    <source>
        <dbReference type="Proteomes" id="UP001482620"/>
    </source>
</evidence>
<comment type="caution">
    <text evidence="1">The sequence shown here is derived from an EMBL/GenBank/DDBJ whole genome shotgun (WGS) entry which is preliminary data.</text>
</comment>
<gene>
    <name evidence="1" type="ORF">ILYODFUR_026792</name>
</gene>
<dbReference type="EMBL" id="JAHRIQ010038192">
    <property type="protein sequence ID" value="MEQ2233931.1"/>
    <property type="molecule type" value="Genomic_DNA"/>
</dbReference>
<proteinExistence type="predicted"/>
<evidence type="ECO:0000313" key="1">
    <source>
        <dbReference type="EMBL" id="MEQ2233931.1"/>
    </source>
</evidence>
<keyword evidence="2" id="KW-1185">Reference proteome</keyword>
<protein>
    <submittedName>
        <fullName evidence="1">Uncharacterized protein</fullName>
    </submittedName>
</protein>
<reference evidence="1 2" key="1">
    <citation type="submission" date="2021-06" db="EMBL/GenBank/DDBJ databases">
        <authorList>
            <person name="Palmer J.M."/>
        </authorList>
    </citation>
    <scope>NUCLEOTIDE SEQUENCE [LARGE SCALE GENOMIC DNA]</scope>
    <source>
        <strain evidence="2">if_2019</strain>
        <tissue evidence="1">Muscle</tissue>
    </source>
</reference>
<organism evidence="1 2">
    <name type="scientific">Ilyodon furcidens</name>
    <name type="common">goldbreast splitfin</name>
    <dbReference type="NCBI Taxonomy" id="33524"/>
    <lineage>
        <taxon>Eukaryota</taxon>
        <taxon>Metazoa</taxon>
        <taxon>Chordata</taxon>
        <taxon>Craniata</taxon>
        <taxon>Vertebrata</taxon>
        <taxon>Euteleostomi</taxon>
        <taxon>Actinopterygii</taxon>
        <taxon>Neopterygii</taxon>
        <taxon>Teleostei</taxon>
        <taxon>Neoteleostei</taxon>
        <taxon>Acanthomorphata</taxon>
        <taxon>Ovalentaria</taxon>
        <taxon>Atherinomorphae</taxon>
        <taxon>Cyprinodontiformes</taxon>
        <taxon>Goodeidae</taxon>
        <taxon>Ilyodon</taxon>
    </lineage>
</organism>
<dbReference type="Proteomes" id="UP001482620">
    <property type="component" value="Unassembled WGS sequence"/>
</dbReference>
<name>A0ABV0TPJ3_9TELE</name>
<accession>A0ABV0TPJ3</accession>
<sequence>MLLSVFLAPGLEPGWGRSRVGGVVERALYLHWNSWRAALGLGRLVCPGTGTWLAHASLSWTGGLGLLVLVGWLGELGCVLLRWLSCQGGGLRPLFGCVVNGIWIG</sequence>